<keyword evidence="4 8" id="KW-0812">Transmembrane</keyword>
<feature type="transmembrane region" description="Helical" evidence="8">
    <location>
        <begin position="94"/>
        <end position="114"/>
    </location>
</feature>
<proteinExistence type="inferred from homology"/>
<dbReference type="Pfam" id="PF04093">
    <property type="entry name" value="MreD"/>
    <property type="match status" value="1"/>
</dbReference>
<keyword evidence="3" id="KW-1003">Cell membrane</keyword>
<dbReference type="InterPro" id="IPR007227">
    <property type="entry name" value="Cell_shape_determining_MreD"/>
</dbReference>
<dbReference type="Proteomes" id="UP000707138">
    <property type="component" value="Unassembled WGS sequence"/>
</dbReference>
<evidence type="ECO:0000256" key="3">
    <source>
        <dbReference type="ARBA" id="ARBA00022475"/>
    </source>
</evidence>
<comment type="caution">
    <text evidence="9">The sequence shown here is derived from an EMBL/GenBank/DDBJ whole genome shotgun (WGS) entry which is preliminary data.</text>
</comment>
<keyword evidence="5" id="KW-0133">Cell shape</keyword>
<comment type="subcellular location">
    <subcellularLocation>
        <location evidence="1">Cell membrane</location>
        <topology evidence="1">Multi-pass membrane protein</topology>
    </subcellularLocation>
</comment>
<keyword evidence="7 8" id="KW-0472">Membrane</keyword>
<name>A0ABS2GGD2_9FIRM</name>
<feature type="transmembrane region" description="Helical" evidence="8">
    <location>
        <begin position="51"/>
        <end position="74"/>
    </location>
</feature>
<reference evidence="9 10" key="1">
    <citation type="journal article" date="2021" name="Sci. Rep.">
        <title>The distribution of antibiotic resistance genes in chicken gut microbiota commensals.</title>
        <authorList>
            <person name="Juricova H."/>
            <person name="Matiasovicova J."/>
            <person name="Kubasova T."/>
            <person name="Cejkova D."/>
            <person name="Rychlik I."/>
        </authorList>
    </citation>
    <scope>NUCLEOTIDE SEQUENCE [LARGE SCALE GENOMIC DNA]</scope>
    <source>
        <strain evidence="9 10">An537</strain>
    </source>
</reference>
<evidence type="ECO:0000313" key="10">
    <source>
        <dbReference type="Proteomes" id="UP000707138"/>
    </source>
</evidence>
<sequence length="163" mass="18752">MRTAALICVGIITCFLQSELLPLLFKQAWMPNLILTWIIVVALLKGRRAGITVAVIGGLFHDILISNLFGLHLFPYLVVAYVLSMWSHSVYEEQWYVTFFWVLGGTLLDAAVRIGMLLMARESVDVLIYAWHFVWPVVWLNGLIGIGLHELIWNFEKDDEYIW</sequence>
<evidence type="ECO:0000256" key="4">
    <source>
        <dbReference type="ARBA" id="ARBA00022692"/>
    </source>
</evidence>
<dbReference type="NCBIfam" id="TIGR03426">
    <property type="entry name" value="shape_MreD"/>
    <property type="match status" value="1"/>
</dbReference>
<keyword evidence="6 8" id="KW-1133">Transmembrane helix</keyword>
<gene>
    <name evidence="9" type="primary">mreD</name>
    <name evidence="9" type="ORF">H6A01_02480</name>
</gene>
<accession>A0ABS2GGD2</accession>
<dbReference type="RefSeq" id="WP_205087438.1">
    <property type="nucleotide sequence ID" value="NZ_JACJLA010000003.1"/>
</dbReference>
<evidence type="ECO:0000256" key="2">
    <source>
        <dbReference type="ARBA" id="ARBA00007776"/>
    </source>
</evidence>
<evidence type="ECO:0000313" key="9">
    <source>
        <dbReference type="EMBL" id="MBM6912199.1"/>
    </source>
</evidence>
<comment type="similarity">
    <text evidence="2">Belongs to the MreD family.</text>
</comment>
<evidence type="ECO:0000256" key="8">
    <source>
        <dbReference type="SAM" id="Phobius"/>
    </source>
</evidence>
<feature type="transmembrane region" description="Helical" evidence="8">
    <location>
        <begin position="126"/>
        <end position="148"/>
    </location>
</feature>
<protein>
    <submittedName>
        <fullName evidence="9">Rod shape-determining protein MreD</fullName>
    </submittedName>
</protein>
<keyword evidence="10" id="KW-1185">Reference proteome</keyword>
<evidence type="ECO:0000256" key="6">
    <source>
        <dbReference type="ARBA" id="ARBA00022989"/>
    </source>
</evidence>
<dbReference type="EMBL" id="JACJLA010000003">
    <property type="protein sequence ID" value="MBM6912199.1"/>
    <property type="molecule type" value="Genomic_DNA"/>
</dbReference>
<evidence type="ECO:0000256" key="5">
    <source>
        <dbReference type="ARBA" id="ARBA00022960"/>
    </source>
</evidence>
<evidence type="ECO:0000256" key="1">
    <source>
        <dbReference type="ARBA" id="ARBA00004651"/>
    </source>
</evidence>
<evidence type="ECO:0000256" key="7">
    <source>
        <dbReference type="ARBA" id="ARBA00023136"/>
    </source>
</evidence>
<organism evidence="9 10">
    <name type="scientific">Veillonella magna</name>
    <dbReference type="NCBI Taxonomy" id="464322"/>
    <lineage>
        <taxon>Bacteria</taxon>
        <taxon>Bacillati</taxon>
        <taxon>Bacillota</taxon>
        <taxon>Negativicutes</taxon>
        <taxon>Veillonellales</taxon>
        <taxon>Veillonellaceae</taxon>
        <taxon>Veillonella</taxon>
    </lineage>
</organism>